<dbReference type="PANTHER" id="PTHR11373:SF32">
    <property type="entry name" value="DEOXYGUANOSINETRIPHOSPHATE TRIPHOSPHOHYDROLASE"/>
    <property type="match status" value="1"/>
</dbReference>
<accession>A0A4V2M356</accession>
<reference evidence="4 5" key="1">
    <citation type="submission" date="2019-02" db="EMBL/GenBank/DDBJ databases">
        <title>Kribbella capetownensis sp. nov. and Kribbella speibonae sp. nov., isolated from soil.</title>
        <authorList>
            <person name="Curtis S.M."/>
            <person name="Norton I."/>
            <person name="Everest G.J."/>
            <person name="Meyers P.R."/>
        </authorList>
    </citation>
    <scope>NUCLEOTIDE SEQUENCE [LARGE SCALE GENOMIC DNA]</scope>
    <source>
        <strain evidence="4 5">YM55</strain>
    </source>
</reference>
<feature type="region of interest" description="Disordered" evidence="2">
    <location>
        <begin position="1"/>
        <end position="45"/>
    </location>
</feature>
<dbReference type="AlphaFoldDB" id="A0A4V2M356"/>
<dbReference type="InterPro" id="IPR003607">
    <property type="entry name" value="HD/PDEase_dom"/>
</dbReference>
<dbReference type="GO" id="GO:0006203">
    <property type="term" value="P:dGTP catabolic process"/>
    <property type="evidence" value="ECO:0007669"/>
    <property type="project" value="TreeGrafter"/>
</dbReference>
<organism evidence="4 5">
    <name type="scientific">Kribbella speibonae</name>
    <dbReference type="NCBI Taxonomy" id="1572660"/>
    <lineage>
        <taxon>Bacteria</taxon>
        <taxon>Bacillati</taxon>
        <taxon>Actinomycetota</taxon>
        <taxon>Actinomycetes</taxon>
        <taxon>Propionibacteriales</taxon>
        <taxon>Kribbellaceae</taxon>
        <taxon>Kribbella</taxon>
    </lineage>
</organism>
<dbReference type="InterPro" id="IPR026875">
    <property type="entry name" value="PHydrolase_assoc_dom"/>
</dbReference>
<protein>
    <submittedName>
        <fullName evidence="4">DNTP triphosphohydrolase</fullName>
    </submittedName>
</protein>
<dbReference type="InterPro" id="IPR050135">
    <property type="entry name" value="dGTPase-like"/>
</dbReference>
<dbReference type="Gene3D" id="1.10.3210.10">
    <property type="entry name" value="Hypothetical protein af1432"/>
    <property type="match status" value="1"/>
</dbReference>
<comment type="caution">
    <text evidence="4">The sequence shown here is derived from an EMBL/GenBank/DDBJ whole genome shotgun (WGS) entry which is preliminary data.</text>
</comment>
<keyword evidence="1 4" id="KW-0378">Hydrolase</keyword>
<evidence type="ECO:0000313" key="5">
    <source>
        <dbReference type="Proteomes" id="UP000294225"/>
    </source>
</evidence>
<dbReference type="SMART" id="SM00471">
    <property type="entry name" value="HDc"/>
    <property type="match status" value="1"/>
</dbReference>
<dbReference type="InterPro" id="IPR006261">
    <property type="entry name" value="dGTPase"/>
</dbReference>
<gene>
    <name evidence="4" type="primary">dgt</name>
    <name evidence="4" type="ORF">E0H92_36775</name>
</gene>
<dbReference type="Pfam" id="PF13286">
    <property type="entry name" value="HD_assoc"/>
    <property type="match status" value="1"/>
</dbReference>
<sequence length="501" mass="56155">MTLPPKPRADERVYGVNSTAAGRITRPSGRSRRPEEPDVRSQAQRDRDRILYSAAWRRLTGVTQVITPFDDLPLMHNRLTHSEKVAQVARSIAERLVQNRDNWAAMEKLGGFDVEVCEAAALAHDLGHPPFGHIGEQILDEVAREILRLPDGFEGNAQTFRLLTIGKVRSLKYEGLDQTYATLAATAKYPWMRVSRRSGADHEDGLKADSDYRRHWNKFSAYEPQGELLATCRDFADGIGAEIQTLEASVMDVADDITYAVHDLEDFYIAGVLDVSAIREDLDEFGDRDAASTPFKSLGDRLAIDYPGWFSREALKEAAGKVEGSLKIGFERHRADLSEVEARARGKGSDLIGSYIAAVTMQAAEPLWPGGPHIGLKPAEWHEVQILKEITRSYVVQRPDIALLQRGQQTVIENLVQMLHDWVRKDRDRLPPRLRREVQIAEELGSRKLRLGYGGDSSGPRGDANRAILDYICGFTDQHCLALYYKLSGIQVHRMSMASML</sequence>
<dbReference type="CDD" id="cd00077">
    <property type="entry name" value="HDc"/>
    <property type="match status" value="1"/>
</dbReference>
<evidence type="ECO:0000256" key="2">
    <source>
        <dbReference type="SAM" id="MobiDB-lite"/>
    </source>
</evidence>
<dbReference type="Proteomes" id="UP000294225">
    <property type="component" value="Unassembled WGS sequence"/>
</dbReference>
<dbReference type="PROSITE" id="PS51831">
    <property type="entry name" value="HD"/>
    <property type="match status" value="1"/>
</dbReference>
<feature type="compositionally biased region" description="Basic and acidic residues" evidence="2">
    <location>
        <begin position="32"/>
        <end position="45"/>
    </location>
</feature>
<dbReference type="Pfam" id="PF01966">
    <property type="entry name" value="HD"/>
    <property type="match status" value="1"/>
</dbReference>
<name>A0A4V2M356_9ACTN</name>
<dbReference type="GO" id="GO:0008832">
    <property type="term" value="F:dGTPase activity"/>
    <property type="evidence" value="ECO:0007669"/>
    <property type="project" value="TreeGrafter"/>
</dbReference>
<dbReference type="NCBIfam" id="TIGR01353">
    <property type="entry name" value="dGTP_triPase"/>
    <property type="match status" value="1"/>
</dbReference>
<evidence type="ECO:0000256" key="1">
    <source>
        <dbReference type="ARBA" id="ARBA00022801"/>
    </source>
</evidence>
<dbReference type="EMBL" id="SJKC01000007">
    <property type="protein sequence ID" value="TCC30682.1"/>
    <property type="molecule type" value="Genomic_DNA"/>
</dbReference>
<dbReference type="PANTHER" id="PTHR11373">
    <property type="entry name" value="DEOXYNUCLEOSIDE TRIPHOSPHATE TRIPHOSPHOHYDROLASE"/>
    <property type="match status" value="1"/>
</dbReference>
<dbReference type="InterPro" id="IPR006674">
    <property type="entry name" value="HD_domain"/>
</dbReference>
<feature type="domain" description="HD" evidence="3">
    <location>
        <begin position="78"/>
        <end position="260"/>
    </location>
</feature>
<proteinExistence type="predicted"/>
<evidence type="ECO:0000313" key="4">
    <source>
        <dbReference type="EMBL" id="TCC30682.1"/>
    </source>
</evidence>
<dbReference type="SUPFAM" id="SSF109604">
    <property type="entry name" value="HD-domain/PDEase-like"/>
    <property type="match status" value="1"/>
</dbReference>
<evidence type="ECO:0000259" key="3">
    <source>
        <dbReference type="PROSITE" id="PS51831"/>
    </source>
</evidence>